<name>A0A7Y0M1J1_CELFI</name>
<dbReference type="SUPFAM" id="SSF51905">
    <property type="entry name" value="FAD/NAD(P)-binding domain"/>
    <property type="match status" value="1"/>
</dbReference>
<dbReference type="InterPro" id="IPR023753">
    <property type="entry name" value="FAD/NAD-binding_dom"/>
</dbReference>
<dbReference type="RefSeq" id="WP_169325111.1">
    <property type="nucleotide sequence ID" value="NZ_JABCJJ010000016.1"/>
</dbReference>
<dbReference type="Gene3D" id="3.50.50.60">
    <property type="entry name" value="FAD/NAD(P)-binding domain"/>
    <property type="match status" value="2"/>
</dbReference>
<protein>
    <submittedName>
        <fullName evidence="5">NAD(P)/FAD-dependent oxidoreductase</fullName>
    </submittedName>
</protein>
<keyword evidence="2" id="KW-0560">Oxidoreductase</keyword>
<evidence type="ECO:0000256" key="2">
    <source>
        <dbReference type="ARBA" id="ARBA00023002"/>
    </source>
</evidence>
<organism evidence="5 6">
    <name type="scientific">Cellulomonas fimi</name>
    <dbReference type="NCBI Taxonomy" id="1708"/>
    <lineage>
        <taxon>Bacteria</taxon>
        <taxon>Bacillati</taxon>
        <taxon>Actinomycetota</taxon>
        <taxon>Actinomycetes</taxon>
        <taxon>Micrococcales</taxon>
        <taxon>Cellulomonadaceae</taxon>
        <taxon>Cellulomonas</taxon>
    </lineage>
</organism>
<dbReference type="InterPro" id="IPR050097">
    <property type="entry name" value="Ferredoxin-NADP_redctase_2"/>
</dbReference>
<dbReference type="Pfam" id="PF07992">
    <property type="entry name" value="Pyr_redox_2"/>
    <property type="match status" value="1"/>
</dbReference>
<keyword evidence="1" id="KW-0285">Flavoprotein</keyword>
<sequence>MTPEPALDRYDVVVVGGGAAGLSAAVVLARAGRAVLVVDAGEHRNASAEAVHGLLALDGVRPADLISRGRDEVHAYGGEVVHGRVVSAGRAPDGFSVVLEGGAVVPSRRLLVATGLVDELPDVPGVRARWGRDVLHCPYCHGHEVRGRAIGVLATGPEAVHQALVFRQWSPDVVLLRHSAAPPTDAEREQLEARDVVVVEGHVDGLVTEDDRLVGVRLASGELMARDVVAVSPRGIAQVGSLTSLGLATTDRGSCVVLEADARGRTTVPGVWAAGNVVDPAAQVVGAAAAGAQVGAALNTDLVDDDVARAVDARRRNILSTR</sequence>
<reference evidence="5 6" key="1">
    <citation type="submission" date="2020-04" db="EMBL/GenBank/DDBJ databases">
        <title>Sequencing and Assembly of C. fimi.</title>
        <authorList>
            <person name="Ramsey A.R."/>
        </authorList>
    </citation>
    <scope>NUCLEOTIDE SEQUENCE [LARGE SCALE GENOMIC DNA]</scope>
    <source>
        <strain evidence="5 6">SB</strain>
    </source>
</reference>
<dbReference type="PRINTS" id="PR00469">
    <property type="entry name" value="PNDRDTASEII"/>
</dbReference>
<comment type="caution">
    <text evidence="5">The sequence shown here is derived from an EMBL/GenBank/DDBJ whole genome shotgun (WGS) entry which is preliminary data.</text>
</comment>
<evidence type="ECO:0000259" key="4">
    <source>
        <dbReference type="Pfam" id="PF07992"/>
    </source>
</evidence>
<proteinExistence type="predicted"/>
<dbReference type="Proteomes" id="UP000562124">
    <property type="component" value="Unassembled WGS sequence"/>
</dbReference>
<dbReference type="EMBL" id="JABCJJ010000016">
    <property type="protein sequence ID" value="NMR20737.1"/>
    <property type="molecule type" value="Genomic_DNA"/>
</dbReference>
<evidence type="ECO:0000313" key="6">
    <source>
        <dbReference type="Proteomes" id="UP000562124"/>
    </source>
</evidence>
<feature type="domain" description="FAD/NAD(P)-binding" evidence="4">
    <location>
        <begin position="10"/>
        <end position="289"/>
    </location>
</feature>
<dbReference type="PANTHER" id="PTHR48105">
    <property type="entry name" value="THIOREDOXIN REDUCTASE 1-RELATED-RELATED"/>
    <property type="match status" value="1"/>
</dbReference>
<dbReference type="InterPro" id="IPR036188">
    <property type="entry name" value="FAD/NAD-bd_sf"/>
</dbReference>
<evidence type="ECO:0000256" key="3">
    <source>
        <dbReference type="ARBA" id="ARBA00048132"/>
    </source>
</evidence>
<comment type="catalytic activity">
    <reaction evidence="3">
        <text>[thioredoxin]-dithiol + NADP(+) = [thioredoxin]-disulfide + NADPH + H(+)</text>
        <dbReference type="Rhea" id="RHEA:20345"/>
        <dbReference type="Rhea" id="RHEA-COMP:10698"/>
        <dbReference type="Rhea" id="RHEA-COMP:10700"/>
        <dbReference type="ChEBI" id="CHEBI:15378"/>
        <dbReference type="ChEBI" id="CHEBI:29950"/>
        <dbReference type="ChEBI" id="CHEBI:50058"/>
        <dbReference type="ChEBI" id="CHEBI:57783"/>
        <dbReference type="ChEBI" id="CHEBI:58349"/>
        <dbReference type="EC" id="1.8.1.9"/>
    </reaction>
</comment>
<accession>A0A7Y0M1J1</accession>
<evidence type="ECO:0000313" key="5">
    <source>
        <dbReference type="EMBL" id="NMR20737.1"/>
    </source>
</evidence>
<evidence type="ECO:0000256" key="1">
    <source>
        <dbReference type="ARBA" id="ARBA00022630"/>
    </source>
</evidence>
<gene>
    <name evidence="5" type="ORF">HIR71_10995</name>
</gene>
<keyword evidence="6" id="KW-1185">Reference proteome</keyword>
<dbReference type="AlphaFoldDB" id="A0A7Y0M1J1"/>
<dbReference type="GO" id="GO:0004791">
    <property type="term" value="F:thioredoxin-disulfide reductase (NADPH) activity"/>
    <property type="evidence" value="ECO:0007669"/>
    <property type="project" value="UniProtKB-EC"/>
</dbReference>
<dbReference type="PRINTS" id="PR00368">
    <property type="entry name" value="FADPNR"/>
</dbReference>